<evidence type="ECO:0000259" key="2">
    <source>
        <dbReference type="PROSITE" id="PS51352"/>
    </source>
</evidence>
<dbReference type="PROSITE" id="PS51352">
    <property type="entry name" value="THIOREDOXIN_2"/>
    <property type="match status" value="1"/>
</dbReference>
<dbReference type="SUPFAM" id="SSF52833">
    <property type="entry name" value="Thioredoxin-like"/>
    <property type="match status" value="1"/>
</dbReference>
<sequence length="326" mass="36790">MLRHLFLRGLMVGLITLLYTQTVYAITFFQGSLQEAHQKSKQEHKRLLIYFTAKWCGPCRYMEKEVFNTDSVTQITDAQFVALKVDYDAWNTKPIVEKYRVASLPSFVIVDSLDAVEKRALGRVTTAEFIRFLAPTTVQVVERPIFELRSDEQRYTQRQLMETKGQLELGLQAGVNLTPVSSLTISHQLGYDISLLLIWTKRRMSIRSGLSLVSIGAKSDDGQPLRFHYVAFPVNLSYLLRKTVVLGLPGGYRANLTPYICRLINNPDLAVSSLDYGTKLGLSAFVGSTSRLEAQLGYQLGMKDIGGPSSFNLYNRGLYFCVTFIL</sequence>
<dbReference type="Proteomes" id="UP000002028">
    <property type="component" value="Plasmid pSLIN03"/>
</dbReference>
<dbReference type="Gene3D" id="3.40.30.10">
    <property type="entry name" value="Glutaredoxin"/>
    <property type="match status" value="1"/>
</dbReference>
<dbReference type="HOGENOM" id="CLU_852349_0_0_10"/>
<keyword evidence="1" id="KW-0676">Redox-active center</keyword>
<dbReference type="PANTHER" id="PTHR32234">
    <property type="entry name" value="THIOL:DISULFIDE INTERCHANGE PROTEIN DSBD"/>
    <property type="match status" value="1"/>
</dbReference>
<feature type="domain" description="Thioredoxin" evidence="2">
    <location>
        <begin position="15"/>
        <end position="150"/>
    </location>
</feature>
<dbReference type="KEGG" id="sli:Slin_7011"/>
<evidence type="ECO:0000313" key="4">
    <source>
        <dbReference type="Proteomes" id="UP000002028"/>
    </source>
</evidence>
<proteinExistence type="predicted"/>
<geneLocation type="plasmid" evidence="3 4">
    <name>pSLIN03</name>
</geneLocation>
<dbReference type="InterPro" id="IPR036249">
    <property type="entry name" value="Thioredoxin-like_sf"/>
</dbReference>
<dbReference type="InterPro" id="IPR017937">
    <property type="entry name" value="Thioredoxin_CS"/>
</dbReference>
<gene>
    <name evidence="3" type="ordered locus">Slin_7011</name>
</gene>
<dbReference type="EMBL" id="CP001772">
    <property type="protein sequence ID" value="ADB42954.1"/>
    <property type="molecule type" value="Genomic_DNA"/>
</dbReference>
<evidence type="ECO:0000256" key="1">
    <source>
        <dbReference type="ARBA" id="ARBA00023284"/>
    </source>
</evidence>
<name>D2QVX2_SPILD</name>
<dbReference type="PROSITE" id="PS00194">
    <property type="entry name" value="THIOREDOXIN_1"/>
    <property type="match status" value="1"/>
</dbReference>
<reference evidence="3 4" key="1">
    <citation type="journal article" date="2010" name="Stand. Genomic Sci.">
        <title>Complete genome sequence of Spirosoma linguale type strain (1).</title>
        <authorList>
            <person name="Lail K."/>
            <person name="Sikorski J."/>
            <person name="Saunders E."/>
            <person name="Lapidus A."/>
            <person name="Glavina Del Rio T."/>
            <person name="Copeland A."/>
            <person name="Tice H."/>
            <person name="Cheng J.-F."/>
            <person name="Lucas S."/>
            <person name="Nolan M."/>
            <person name="Bruce D."/>
            <person name="Goodwin L."/>
            <person name="Pitluck S."/>
            <person name="Ivanova N."/>
            <person name="Mavromatis K."/>
            <person name="Ovchinnikova G."/>
            <person name="Pati A."/>
            <person name="Chen A."/>
            <person name="Palaniappan K."/>
            <person name="Land M."/>
            <person name="Hauser L."/>
            <person name="Chang Y.-J."/>
            <person name="Jeffries C.D."/>
            <person name="Chain P."/>
            <person name="Brettin T."/>
            <person name="Detter J.C."/>
            <person name="Schuetze A."/>
            <person name="Rohde M."/>
            <person name="Tindall B.J."/>
            <person name="Goeker M."/>
            <person name="Bristow J."/>
            <person name="Eisen J.A."/>
            <person name="Markowitz V."/>
            <person name="Hugenholtz P."/>
            <person name="Kyrpides N.C."/>
            <person name="Klenk H.-P."/>
            <person name="Chen F."/>
        </authorList>
    </citation>
    <scope>NUCLEOTIDE SEQUENCE [LARGE SCALE GENOMIC DNA]</scope>
    <source>
        <strain evidence="4">ATCC 33905 / DSM 74 / LMG 10896 / Claus 1</strain>
    </source>
</reference>
<keyword evidence="3" id="KW-0614">Plasmid</keyword>
<accession>D2QVX2</accession>
<protein>
    <submittedName>
        <fullName evidence="3">Thioredoxin domain protein</fullName>
    </submittedName>
</protein>
<dbReference type="PANTHER" id="PTHR32234:SF0">
    <property type="entry name" value="THIOL:DISULFIDE INTERCHANGE PROTEIN DSBD"/>
    <property type="match status" value="1"/>
</dbReference>
<dbReference type="GO" id="GO:0015035">
    <property type="term" value="F:protein-disulfide reductase activity"/>
    <property type="evidence" value="ECO:0007669"/>
    <property type="project" value="TreeGrafter"/>
</dbReference>
<dbReference type="InterPro" id="IPR013766">
    <property type="entry name" value="Thioredoxin_domain"/>
</dbReference>
<organism evidence="3 4">
    <name type="scientific">Spirosoma linguale (strain ATCC 33905 / DSM 74 / LMG 10896 / Claus 1)</name>
    <dbReference type="NCBI Taxonomy" id="504472"/>
    <lineage>
        <taxon>Bacteria</taxon>
        <taxon>Pseudomonadati</taxon>
        <taxon>Bacteroidota</taxon>
        <taxon>Cytophagia</taxon>
        <taxon>Cytophagales</taxon>
        <taxon>Cytophagaceae</taxon>
        <taxon>Spirosoma</taxon>
    </lineage>
</organism>
<dbReference type="GO" id="GO:0045454">
    <property type="term" value="P:cell redox homeostasis"/>
    <property type="evidence" value="ECO:0007669"/>
    <property type="project" value="TreeGrafter"/>
</dbReference>
<keyword evidence="4" id="KW-1185">Reference proteome</keyword>
<dbReference type="Pfam" id="PF13899">
    <property type="entry name" value="Thioredoxin_7"/>
    <property type="match status" value="1"/>
</dbReference>
<evidence type="ECO:0000313" key="3">
    <source>
        <dbReference type="EMBL" id="ADB42954.1"/>
    </source>
</evidence>
<dbReference type="AlphaFoldDB" id="D2QVX2"/>